<dbReference type="STRING" id="945553.A0A0D2KIN2"/>
<evidence type="ECO:0000256" key="10">
    <source>
        <dbReference type="ARBA" id="ARBA00023201"/>
    </source>
</evidence>
<gene>
    <name evidence="14" type="ORF">HYPSUDRAFT_1072052</name>
</gene>
<sequence>MFSLLAREKIYVNEVVLGTLFGIIMGPHCAGVFDPRGWGVHSDTITLEITRIVLATGLFAIGVELPKSYMAKHAKSLLKMVVPTMAIGWAVVAGLLRAIFPKLDFISCLAVAACLTPTDPIICAAIVGGKFARRHVPINLRQLLSAESAANDGLAYPFLTLAIYLTVDNTERTAMVHWILIGWLYQVFLGVFVGSILGFGFSYLMKFSHRHGFIDRESYVAQYLALAIFITGVVNTVGSDDLLAAFAAGSTISWDGDFNMHTEGEVFASVIDLVLNCACFIYIGAWLPFQAFSIPEIGITPSNLVLLTVGIMFLRRIPAILVLYKFIPEITTWKEAVFSGHFAGPMGVGAVFISTLALHKLPAPANPPVTQQDYLATALQPIVSFVVLASIIIHGLSIPFFNLSRTVSLSNTLTKNSTKFYPEWLLGVKRSPTLPIEPEQIFTGPVPLPISASNSEGVITARHSALFQPSRDSMIVSVPPNSSKNDGEAGNTESKRVGVNPIFVSASESNIRTPVDITEELRLDEESATELRIPKAVHFPGAQ</sequence>
<reference evidence="15" key="1">
    <citation type="submission" date="2014-04" db="EMBL/GenBank/DDBJ databases">
        <title>Evolutionary Origins and Diversification of the Mycorrhizal Mutualists.</title>
        <authorList>
            <consortium name="DOE Joint Genome Institute"/>
            <consortium name="Mycorrhizal Genomics Consortium"/>
            <person name="Kohler A."/>
            <person name="Kuo A."/>
            <person name="Nagy L.G."/>
            <person name="Floudas D."/>
            <person name="Copeland A."/>
            <person name="Barry K.W."/>
            <person name="Cichocki N."/>
            <person name="Veneault-Fourrey C."/>
            <person name="LaButti K."/>
            <person name="Lindquist E.A."/>
            <person name="Lipzen A."/>
            <person name="Lundell T."/>
            <person name="Morin E."/>
            <person name="Murat C."/>
            <person name="Riley R."/>
            <person name="Ohm R."/>
            <person name="Sun H."/>
            <person name="Tunlid A."/>
            <person name="Henrissat B."/>
            <person name="Grigoriev I.V."/>
            <person name="Hibbett D.S."/>
            <person name="Martin F."/>
        </authorList>
    </citation>
    <scope>NUCLEOTIDE SEQUENCE [LARGE SCALE GENOMIC DNA]</scope>
    <source>
        <strain evidence="15">FD-334 SS-4</strain>
    </source>
</reference>
<dbReference type="GO" id="GO:0036376">
    <property type="term" value="P:sodium ion export across plasma membrane"/>
    <property type="evidence" value="ECO:0007669"/>
    <property type="project" value="InterPro"/>
</dbReference>
<dbReference type="EMBL" id="KN817676">
    <property type="protein sequence ID" value="KJA14512.1"/>
    <property type="molecule type" value="Genomic_DNA"/>
</dbReference>
<keyword evidence="15" id="KW-1185">Reference proteome</keyword>
<keyword evidence="4" id="KW-0050">Antiport</keyword>
<feature type="domain" description="Cation/H+ exchanger transmembrane" evidence="13">
    <location>
        <begin position="7"/>
        <end position="400"/>
    </location>
</feature>
<dbReference type="GO" id="GO:0120029">
    <property type="term" value="P:proton export across plasma membrane"/>
    <property type="evidence" value="ECO:0007669"/>
    <property type="project" value="InterPro"/>
</dbReference>
<evidence type="ECO:0000259" key="13">
    <source>
        <dbReference type="Pfam" id="PF00999"/>
    </source>
</evidence>
<dbReference type="InterPro" id="IPR006153">
    <property type="entry name" value="Cation/H_exchanger_TM"/>
</dbReference>
<name>A0A0D2KIN2_HYPSF</name>
<feature type="transmembrane region" description="Helical" evidence="12">
    <location>
        <begin position="179"/>
        <end position="204"/>
    </location>
</feature>
<keyword evidence="7" id="KW-0915">Sodium</keyword>
<keyword evidence="10" id="KW-0739">Sodium transport</keyword>
<protein>
    <recommendedName>
        <fullName evidence="13">Cation/H+ exchanger transmembrane domain-containing protein</fullName>
    </recommendedName>
</protein>
<feature type="region of interest" description="Disordered" evidence="11">
    <location>
        <begin position="476"/>
        <end position="496"/>
    </location>
</feature>
<keyword evidence="6 12" id="KW-1133">Transmembrane helix</keyword>
<evidence type="ECO:0000313" key="14">
    <source>
        <dbReference type="EMBL" id="KJA14512.1"/>
    </source>
</evidence>
<comment type="subcellular location">
    <subcellularLocation>
        <location evidence="1">Membrane</location>
        <topology evidence="1">Multi-pass membrane protein</topology>
    </subcellularLocation>
</comment>
<dbReference type="AlphaFoldDB" id="A0A0D2KIN2"/>
<evidence type="ECO:0000256" key="12">
    <source>
        <dbReference type="SAM" id="Phobius"/>
    </source>
</evidence>
<evidence type="ECO:0000256" key="1">
    <source>
        <dbReference type="ARBA" id="ARBA00004141"/>
    </source>
</evidence>
<evidence type="ECO:0000256" key="2">
    <source>
        <dbReference type="ARBA" id="ARBA00005248"/>
    </source>
</evidence>
<evidence type="ECO:0000256" key="4">
    <source>
        <dbReference type="ARBA" id="ARBA00022449"/>
    </source>
</evidence>
<dbReference type="GO" id="GO:0015385">
    <property type="term" value="F:sodium:proton antiporter activity"/>
    <property type="evidence" value="ECO:0007669"/>
    <property type="project" value="InterPro"/>
</dbReference>
<accession>A0A0D2KIN2</accession>
<dbReference type="Proteomes" id="UP000054270">
    <property type="component" value="Unassembled WGS sequence"/>
</dbReference>
<feature type="transmembrane region" description="Helical" evidence="12">
    <location>
        <begin position="378"/>
        <end position="401"/>
    </location>
</feature>
<dbReference type="OrthoDB" id="2190219at2759"/>
<dbReference type="GO" id="GO:0042391">
    <property type="term" value="P:regulation of membrane potential"/>
    <property type="evidence" value="ECO:0007669"/>
    <property type="project" value="InterPro"/>
</dbReference>
<keyword evidence="9 12" id="KW-0472">Membrane</keyword>
<feature type="transmembrane region" description="Helical" evidence="12">
    <location>
        <begin position="304"/>
        <end position="324"/>
    </location>
</feature>
<organism evidence="14 15">
    <name type="scientific">Hypholoma sublateritium (strain FD-334 SS-4)</name>
    <dbReference type="NCBI Taxonomy" id="945553"/>
    <lineage>
        <taxon>Eukaryota</taxon>
        <taxon>Fungi</taxon>
        <taxon>Dikarya</taxon>
        <taxon>Basidiomycota</taxon>
        <taxon>Agaricomycotina</taxon>
        <taxon>Agaricomycetes</taxon>
        <taxon>Agaricomycetidae</taxon>
        <taxon>Agaricales</taxon>
        <taxon>Agaricineae</taxon>
        <taxon>Strophariaceae</taxon>
        <taxon>Hypholoma</taxon>
    </lineage>
</organism>
<feature type="transmembrane region" description="Helical" evidence="12">
    <location>
        <begin position="336"/>
        <end position="358"/>
    </location>
</feature>
<keyword evidence="5 12" id="KW-0812">Transmembrane</keyword>
<evidence type="ECO:0000256" key="7">
    <source>
        <dbReference type="ARBA" id="ARBA00023053"/>
    </source>
</evidence>
<dbReference type="PANTHER" id="PTHR31382">
    <property type="entry name" value="NA(+)/H(+) ANTIPORTER"/>
    <property type="match status" value="1"/>
</dbReference>
<feature type="transmembrane region" description="Helical" evidence="12">
    <location>
        <begin position="105"/>
        <end position="128"/>
    </location>
</feature>
<evidence type="ECO:0000256" key="9">
    <source>
        <dbReference type="ARBA" id="ARBA00023136"/>
    </source>
</evidence>
<feature type="transmembrane region" description="Helical" evidence="12">
    <location>
        <begin position="266"/>
        <end position="289"/>
    </location>
</feature>
<dbReference type="GO" id="GO:0005886">
    <property type="term" value="C:plasma membrane"/>
    <property type="evidence" value="ECO:0007669"/>
    <property type="project" value="InterPro"/>
</dbReference>
<evidence type="ECO:0000256" key="11">
    <source>
        <dbReference type="SAM" id="MobiDB-lite"/>
    </source>
</evidence>
<evidence type="ECO:0000256" key="3">
    <source>
        <dbReference type="ARBA" id="ARBA00022448"/>
    </source>
</evidence>
<comment type="similarity">
    <text evidence="2">Belongs to the fungal Na(+)/H(+) exchanger family.</text>
</comment>
<keyword evidence="8" id="KW-0406">Ion transport</keyword>
<feature type="transmembrane region" description="Helical" evidence="12">
    <location>
        <begin position="77"/>
        <end position="99"/>
    </location>
</feature>
<feature type="transmembrane region" description="Helical" evidence="12">
    <location>
        <begin position="12"/>
        <end position="33"/>
    </location>
</feature>
<dbReference type="OMA" id="KIKQRWY"/>
<evidence type="ECO:0000313" key="15">
    <source>
        <dbReference type="Proteomes" id="UP000054270"/>
    </source>
</evidence>
<keyword evidence="3" id="KW-0813">Transport</keyword>
<evidence type="ECO:0000256" key="6">
    <source>
        <dbReference type="ARBA" id="ARBA00022989"/>
    </source>
</evidence>
<dbReference type="GO" id="GO:0030007">
    <property type="term" value="P:intracellular potassium ion homeostasis"/>
    <property type="evidence" value="ECO:0007669"/>
    <property type="project" value="TreeGrafter"/>
</dbReference>
<evidence type="ECO:0000256" key="8">
    <source>
        <dbReference type="ARBA" id="ARBA00023065"/>
    </source>
</evidence>
<dbReference type="InterPro" id="IPR004712">
    <property type="entry name" value="Na+/H+_antiporter_fungi"/>
</dbReference>
<dbReference type="Pfam" id="PF00999">
    <property type="entry name" value="Na_H_Exchanger"/>
    <property type="match status" value="1"/>
</dbReference>
<evidence type="ECO:0000256" key="5">
    <source>
        <dbReference type="ARBA" id="ARBA00022692"/>
    </source>
</evidence>
<dbReference type="PANTHER" id="PTHR31382:SF4">
    <property type="entry name" value="NA(+)_H(+) ANTIPORTER"/>
    <property type="match status" value="1"/>
</dbReference>
<proteinExistence type="inferred from homology"/>